<reference evidence="1 2" key="1">
    <citation type="submission" date="2016-11" db="EMBL/GenBank/DDBJ databases">
        <authorList>
            <person name="Jaros S."/>
            <person name="Januszkiewicz K."/>
            <person name="Wedrychowicz H."/>
        </authorList>
    </citation>
    <scope>NUCLEOTIDE SEQUENCE [LARGE SCALE GENOMIC DNA]</scope>
    <source>
        <strain evidence="1 2">DSM 3074</strain>
    </source>
</reference>
<accession>A0A1M6G6U3</accession>
<dbReference type="AlphaFoldDB" id="A0A1M6G6U3"/>
<proteinExistence type="predicted"/>
<protein>
    <submittedName>
        <fullName evidence="1">Uncharacterized protein</fullName>
    </submittedName>
</protein>
<evidence type="ECO:0000313" key="1">
    <source>
        <dbReference type="EMBL" id="SHJ05686.1"/>
    </source>
</evidence>
<evidence type="ECO:0000313" key="2">
    <source>
        <dbReference type="Proteomes" id="UP000191240"/>
    </source>
</evidence>
<organism evidence="1 2">
    <name type="scientific">Anaerovibrio lipolyticus DSM 3074</name>
    <dbReference type="NCBI Taxonomy" id="1120997"/>
    <lineage>
        <taxon>Bacteria</taxon>
        <taxon>Bacillati</taxon>
        <taxon>Bacillota</taxon>
        <taxon>Negativicutes</taxon>
        <taxon>Selenomonadales</taxon>
        <taxon>Selenomonadaceae</taxon>
        <taxon>Anaerovibrio</taxon>
    </lineage>
</organism>
<dbReference type="RefSeq" id="WP_080326272.1">
    <property type="nucleotide sequence ID" value="NZ_FQYW01000027.1"/>
</dbReference>
<dbReference type="Proteomes" id="UP000191240">
    <property type="component" value="Unassembled WGS sequence"/>
</dbReference>
<name>A0A1M6G6U3_9FIRM</name>
<sequence>MNFYEQIKNIYFKLDNLIYSQENYIDISSIYSDLTDLFSYPSLSTREAEIVSDLLTMTNQGSIHNLIAYMSDVLDTYQDQDQDDGDSWGYVDNKKDGWGDNYEMA</sequence>
<dbReference type="EMBL" id="FQYW01000027">
    <property type="protein sequence ID" value="SHJ05686.1"/>
    <property type="molecule type" value="Genomic_DNA"/>
</dbReference>
<gene>
    <name evidence="1" type="ORF">SAMN02745671_02544</name>
</gene>